<feature type="transmembrane region" description="Helical" evidence="1">
    <location>
        <begin position="102"/>
        <end position="125"/>
    </location>
</feature>
<evidence type="ECO:0000313" key="2">
    <source>
        <dbReference type="EMBL" id="AKF26265.1"/>
    </source>
</evidence>
<keyword evidence="3" id="KW-1185">Reference proteome</keyword>
<keyword evidence="1" id="KW-0472">Membrane</keyword>
<feature type="transmembrane region" description="Helical" evidence="1">
    <location>
        <begin position="33"/>
        <end position="53"/>
    </location>
</feature>
<evidence type="ECO:0000313" key="3">
    <source>
        <dbReference type="Proteomes" id="UP000034037"/>
    </source>
</evidence>
<dbReference type="RefSeq" id="WP_003857656.1">
    <property type="nucleotide sequence ID" value="NZ_CP011309.1"/>
</dbReference>
<name>A0A0F6Z481_9CORY</name>
<feature type="transmembrane region" description="Helical" evidence="1">
    <location>
        <begin position="7"/>
        <end position="27"/>
    </location>
</feature>
<keyword evidence="1" id="KW-0812">Transmembrane</keyword>
<organism evidence="2 3">
    <name type="scientific">[Brevibacterium] flavum</name>
    <dbReference type="NCBI Taxonomy" id="92706"/>
    <lineage>
        <taxon>Bacteria</taxon>
        <taxon>Bacillati</taxon>
        <taxon>Actinomycetota</taxon>
        <taxon>Actinomycetes</taxon>
        <taxon>Mycobacteriales</taxon>
        <taxon>Corynebacteriaceae</taxon>
        <taxon>Corynebacterium</taxon>
    </lineage>
</organism>
<evidence type="ECO:0000256" key="1">
    <source>
        <dbReference type="SAM" id="Phobius"/>
    </source>
</evidence>
<dbReference type="AlphaFoldDB" id="A0A0F6Z481"/>
<protein>
    <submittedName>
        <fullName evidence="2">Membrane protein</fullName>
    </submittedName>
</protein>
<feature type="transmembrane region" description="Helical" evidence="1">
    <location>
        <begin position="65"/>
        <end position="90"/>
    </location>
</feature>
<dbReference type="PATRIC" id="fig|92706.3.peg.242"/>
<accession>A0A0F6Z481</accession>
<dbReference type="EMBL" id="CP011309">
    <property type="protein sequence ID" value="AKF26265.1"/>
    <property type="molecule type" value="Genomic_DNA"/>
</dbReference>
<dbReference type="Proteomes" id="UP000034037">
    <property type="component" value="Chromosome"/>
</dbReference>
<gene>
    <name evidence="2" type="ORF">YH66_01175</name>
</gene>
<sequence length="134" mass="14329">MKTFNPTMIAGLIGVLYFVLLTLIFSIQDMELAAEIAFGIVTIVGLIAVWDNFRDRNNSTWKTWTGLVGGLLIAVPGICLLVGNLVLLAVDGNPSTMVNTLLSVAGIGAIFLLPIGIIMCLIAGFNRFYAALKV</sequence>
<dbReference type="HOGENOM" id="CLU_1851768_0_0_11"/>
<keyword evidence="1" id="KW-1133">Transmembrane helix</keyword>
<proteinExistence type="predicted"/>
<reference evidence="2 3" key="1">
    <citation type="submission" date="2015-04" db="EMBL/GenBank/DDBJ databases">
        <title>Complete Genome Sequence of Brevibacterium flavum ATCC 15168.</title>
        <authorList>
            <person name="Ahn J."/>
            <person name="Park G."/>
            <person name="Jeon W."/>
            <person name="Jang Y."/>
            <person name="Jang M."/>
            <person name="Lee H."/>
            <person name="Lee H."/>
        </authorList>
    </citation>
    <scope>NUCLEOTIDE SEQUENCE [LARGE SCALE GENOMIC DNA]</scope>
    <source>
        <strain evidence="2 3">ATCC 15168</strain>
    </source>
</reference>